<dbReference type="InterPro" id="IPR011991">
    <property type="entry name" value="ArsR-like_HTH"/>
</dbReference>
<dbReference type="PROSITE" id="PS50931">
    <property type="entry name" value="HTH_LYSR"/>
    <property type="match status" value="1"/>
</dbReference>
<dbReference type="SUPFAM" id="SSF52788">
    <property type="entry name" value="Phosphotyrosine protein phosphatases I"/>
    <property type="match status" value="1"/>
</dbReference>
<feature type="domain" description="HTH lysR-type" evidence="2">
    <location>
        <begin position="1"/>
        <end position="25"/>
    </location>
</feature>
<dbReference type="SUPFAM" id="SSF46785">
    <property type="entry name" value="Winged helix' DNA-binding domain"/>
    <property type="match status" value="1"/>
</dbReference>
<dbReference type="Pfam" id="PF01022">
    <property type="entry name" value="HTH_5"/>
    <property type="match status" value="1"/>
</dbReference>
<dbReference type="InterPro" id="IPR036388">
    <property type="entry name" value="WH-like_DNA-bd_sf"/>
</dbReference>
<dbReference type="CDD" id="cd16345">
    <property type="entry name" value="LMWP_ArsC"/>
    <property type="match status" value="1"/>
</dbReference>
<accession>A0A1B9NE66</accession>
<dbReference type="Gene3D" id="1.10.8.1060">
    <property type="entry name" value="Corynebacterium glutamicum thioredoxin-dependent arsenate reductase, N-terminal domain"/>
    <property type="match status" value="1"/>
</dbReference>
<proteinExistence type="predicted"/>
<protein>
    <submittedName>
        <fullName evidence="4">Uncharacterized protein</fullName>
    </submittedName>
</protein>
<dbReference type="InterPro" id="IPR023485">
    <property type="entry name" value="Ptyr_pPase"/>
</dbReference>
<dbReference type="PANTHER" id="PTHR43428:SF1">
    <property type="entry name" value="ARSENATE REDUCTASE"/>
    <property type="match status" value="1"/>
</dbReference>
<name>A0A1B9NE66_9MICO</name>
<dbReference type="EMBL" id="LXMD01000021">
    <property type="protein sequence ID" value="OCG74870.1"/>
    <property type="molecule type" value="Genomic_DNA"/>
</dbReference>
<dbReference type="SMART" id="SM00226">
    <property type="entry name" value="LMWPc"/>
    <property type="match status" value="1"/>
</dbReference>
<dbReference type="PRINTS" id="PR00778">
    <property type="entry name" value="HTHARSR"/>
</dbReference>
<dbReference type="NCBIfam" id="NF033788">
    <property type="entry name" value="HTH_metalloreg"/>
    <property type="match status" value="1"/>
</dbReference>
<keyword evidence="1" id="KW-0059">Arsenical resistance</keyword>
<dbReference type="InterPro" id="IPR036196">
    <property type="entry name" value="Ptyr_pPase_sf"/>
</dbReference>
<feature type="domain" description="HTH arsR-type" evidence="3">
    <location>
        <begin position="1"/>
        <end position="61"/>
    </location>
</feature>
<reference evidence="4 5" key="1">
    <citation type="submission" date="2016-05" db="EMBL/GenBank/DDBJ databases">
        <authorList>
            <person name="Lavstsen T."/>
            <person name="Jespersen J.S."/>
        </authorList>
    </citation>
    <scope>NUCLEOTIDE SEQUENCE [LARGE SCALE GENOMIC DNA]</scope>
    <source>
        <strain evidence="4 5">YLB-01</strain>
    </source>
</reference>
<evidence type="ECO:0000313" key="5">
    <source>
        <dbReference type="Proteomes" id="UP000093355"/>
    </source>
</evidence>
<dbReference type="GO" id="GO:0003700">
    <property type="term" value="F:DNA-binding transcription factor activity"/>
    <property type="evidence" value="ECO:0007669"/>
    <property type="project" value="InterPro"/>
</dbReference>
<evidence type="ECO:0000259" key="2">
    <source>
        <dbReference type="PROSITE" id="PS50931"/>
    </source>
</evidence>
<keyword evidence="5" id="KW-1185">Reference proteome</keyword>
<dbReference type="STRING" id="904291.A7J15_04300"/>
<dbReference type="Proteomes" id="UP000093355">
    <property type="component" value="Unassembled WGS sequence"/>
</dbReference>
<dbReference type="CDD" id="cd00090">
    <property type="entry name" value="HTH_ARSR"/>
    <property type="match status" value="1"/>
</dbReference>
<dbReference type="GO" id="GO:0046685">
    <property type="term" value="P:response to arsenic-containing substance"/>
    <property type="evidence" value="ECO:0007669"/>
    <property type="project" value="UniProtKB-KW"/>
</dbReference>
<evidence type="ECO:0000256" key="1">
    <source>
        <dbReference type="ARBA" id="ARBA00022849"/>
    </source>
</evidence>
<comment type="caution">
    <text evidence="4">The sequence shown here is derived from an EMBL/GenBank/DDBJ whole genome shotgun (WGS) entry which is preliminary data.</text>
</comment>
<evidence type="ECO:0000313" key="4">
    <source>
        <dbReference type="EMBL" id="OCG74870.1"/>
    </source>
</evidence>
<sequence length="265" mass="28849">MTALAESLGLRQPTVSHHLATLREAGLVVSEKEGRRVWYSVPQERIDRVLSIMGDATPDAPHTFDIERTVDRLAERFRGVHSRETIDACLRESIELLAPQGAAPRELGSRAAAFTTTRLEALARTQDRAADGPLEVLYVCVRNAGRSQLAAALTRQLAGERVRVRSAGSAPASWLSSGVVASLDEIGVPLGGEFPKPLTDEAVRAADVVITMGCGDACPVYPGKRYEDWDLPDPATLPIHGVREVRDEIERRVRNLLTEMGALAR</sequence>
<dbReference type="PROSITE" id="PS50987">
    <property type="entry name" value="HTH_ARSR_2"/>
    <property type="match status" value="1"/>
</dbReference>
<dbReference type="InterPro" id="IPR048716">
    <property type="entry name" value="Phosphatase-like_N"/>
</dbReference>
<dbReference type="SMART" id="SM00418">
    <property type="entry name" value="HTH_ARSR"/>
    <property type="match status" value="1"/>
</dbReference>
<dbReference type="Gene3D" id="3.40.50.2300">
    <property type="match status" value="1"/>
</dbReference>
<gene>
    <name evidence="4" type="ORF">A7J15_04300</name>
</gene>
<evidence type="ECO:0000259" key="3">
    <source>
        <dbReference type="PROSITE" id="PS50987"/>
    </source>
</evidence>
<dbReference type="PANTHER" id="PTHR43428">
    <property type="entry name" value="ARSENATE REDUCTASE"/>
    <property type="match status" value="1"/>
</dbReference>
<dbReference type="AlphaFoldDB" id="A0A1B9NE66"/>
<dbReference type="InterPro" id="IPR000847">
    <property type="entry name" value="LysR_HTH_N"/>
</dbReference>
<dbReference type="InterPro" id="IPR036390">
    <property type="entry name" value="WH_DNA-bd_sf"/>
</dbReference>
<organism evidence="4 5">
    <name type="scientific">Microbacterium sediminis</name>
    <dbReference type="NCBI Taxonomy" id="904291"/>
    <lineage>
        <taxon>Bacteria</taxon>
        <taxon>Bacillati</taxon>
        <taxon>Actinomycetota</taxon>
        <taxon>Actinomycetes</taxon>
        <taxon>Micrococcales</taxon>
        <taxon>Microbacteriaceae</taxon>
        <taxon>Microbacterium</taxon>
    </lineage>
</organism>
<dbReference type="Pfam" id="PF21234">
    <property type="entry name" value="Phosphatase-like_N"/>
    <property type="match status" value="1"/>
</dbReference>
<dbReference type="InterPro" id="IPR001845">
    <property type="entry name" value="HTH_ArsR_DNA-bd_dom"/>
</dbReference>
<dbReference type="Gene3D" id="1.10.10.10">
    <property type="entry name" value="Winged helix-like DNA-binding domain superfamily/Winged helix DNA-binding domain"/>
    <property type="match status" value="1"/>
</dbReference>
<dbReference type="Pfam" id="PF01451">
    <property type="entry name" value="LMWPc"/>
    <property type="match status" value="1"/>
</dbReference>